<evidence type="ECO:0000313" key="1">
    <source>
        <dbReference type="EMBL" id="KAG5192044.1"/>
    </source>
</evidence>
<evidence type="ECO:0008006" key="3">
    <source>
        <dbReference type="Google" id="ProtNLM"/>
    </source>
</evidence>
<dbReference type="Proteomes" id="UP000664859">
    <property type="component" value="Unassembled WGS sequence"/>
</dbReference>
<dbReference type="Pfam" id="PF13469">
    <property type="entry name" value="Sulfotransfer_3"/>
    <property type="match status" value="1"/>
</dbReference>
<dbReference type="SUPFAM" id="SSF52540">
    <property type="entry name" value="P-loop containing nucleoside triphosphate hydrolases"/>
    <property type="match status" value="1"/>
</dbReference>
<proteinExistence type="predicted"/>
<keyword evidence="2" id="KW-1185">Reference proteome</keyword>
<sequence length="273" mass="31112">ISRYRNAQPQEHKFVFVGGLQRSATTLLADLIQRLPCVSSLSLDNVSAEELARREPWKLNGFTEDYFLNVHRTGGLEGKFVQTAYPYHNLIRETNQEGIRVEAIRRKVSSQLSAQTRAQLRQQWTPYWNLTHPVLLEKTPENILWSSYLQGAFGSTDTSFIFVLRHPLTWALAVRKWVSDRHRYLLSTRDLVAFWLTVHQHMLNDLDTLSNAQIVHAEALASSTATWRKLVTWMEKARILPPDLPSAAKGDIAVPYGLSASSFGYVMCWLCGG</sequence>
<dbReference type="OrthoDB" id="193688at2759"/>
<accession>A0A835ZH03</accession>
<protein>
    <recommendedName>
        <fullName evidence="3">Protein-tyrosine sulfotransferase</fullName>
    </recommendedName>
</protein>
<feature type="non-terminal residue" evidence="1">
    <location>
        <position position="1"/>
    </location>
</feature>
<gene>
    <name evidence="1" type="ORF">JKP88DRAFT_142783</name>
</gene>
<reference evidence="1" key="1">
    <citation type="submission" date="2021-02" db="EMBL/GenBank/DDBJ databases">
        <title>First Annotated Genome of the Yellow-green Alga Tribonema minus.</title>
        <authorList>
            <person name="Mahan K.M."/>
        </authorList>
    </citation>
    <scope>NUCLEOTIDE SEQUENCE</scope>
    <source>
        <strain evidence="1">UTEX B ZZ1240</strain>
    </source>
</reference>
<dbReference type="InterPro" id="IPR027417">
    <property type="entry name" value="P-loop_NTPase"/>
</dbReference>
<organism evidence="1 2">
    <name type="scientific">Tribonema minus</name>
    <dbReference type="NCBI Taxonomy" id="303371"/>
    <lineage>
        <taxon>Eukaryota</taxon>
        <taxon>Sar</taxon>
        <taxon>Stramenopiles</taxon>
        <taxon>Ochrophyta</taxon>
        <taxon>PX clade</taxon>
        <taxon>Xanthophyceae</taxon>
        <taxon>Tribonematales</taxon>
        <taxon>Tribonemataceae</taxon>
        <taxon>Tribonema</taxon>
    </lineage>
</organism>
<evidence type="ECO:0000313" key="2">
    <source>
        <dbReference type="Proteomes" id="UP000664859"/>
    </source>
</evidence>
<dbReference type="AlphaFoldDB" id="A0A835ZH03"/>
<comment type="caution">
    <text evidence="1">The sequence shown here is derived from an EMBL/GenBank/DDBJ whole genome shotgun (WGS) entry which is preliminary data.</text>
</comment>
<feature type="non-terminal residue" evidence="1">
    <location>
        <position position="273"/>
    </location>
</feature>
<dbReference type="Gene3D" id="3.40.50.300">
    <property type="entry name" value="P-loop containing nucleotide triphosphate hydrolases"/>
    <property type="match status" value="1"/>
</dbReference>
<name>A0A835ZH03_9STRA</name>
<dbReference type="EMBL" id="JAFCMP010000012">
    <property type="protein sequence ID" value="KAG5192044.1"/>
    <property type="molecule type" value="Genomic_DNA"/>
</dbReference>